<dbReference type="InterPro" id="IPR008979">
    <property type="entry name" value="Galactose-bd-like_sf"/>
</dbReference>
<evidence type="ECO:0000256" key="2">
    <source>
        <dbReference type="ARBA" id="ARBA00009809"/>
    </source>
</evidence>
<dbReference type="InterPro" id="IPR025300">
    <property type="entry name" value="BetaGal_jelly_roll_dom"/>
</dbReference>
<dbReference type="InterPro" id="IPR017853">
    <property type="entry name" value="GH"/>
</dbReference>
<evidence type="ECO:0000256" key="7">
    <source>
        <dbReference type="ARBA" id="ARBA00023295"/>
    </source>
</evidence>
<dbReference type="Pfam" id="PF10435">
    <property type="entry name" value="BetaGal_dom2"/>
    <property type="match status" value="1"/>
</dbReference>
<evidence type="ECO:0000256" key="4">
    <source>
        <dbReference type="ARBA" id="ARBA00022729"/>
    </source>
</evidence>
<reference evidence="12 13" key="1">
    <citation type="submission" date="2019-02" db="EMBL/GenBank/DDBJ databases">
        <title>Genome sequencing of the rare red list fungi Phlebia centrifuga.</title>
        <authorList>
            <person name="Buettner E."/>
            <person name="Kellner H."/>
        </authorList>
    </citation>
    <scope>NUCLEOTIDE SEQUENCE [LARGE SCALE GENOMIC DNA]</scope>
    <source>
        <strain evidence="12 13">DSM 108282</strain>
    </source>
</reference>
<name>A0A4S4KTF5_9APHY</name>
<dbReference type="Gene3D" id="2.60.120.260">
    <property type="entry name" value="Galactose-binding domain-like"/>
    <property type="match status" value="2"/>
</dbReference>
<dbReference type="Gene3D" id="3.20.20.80">
    <property type="entry name" value="Glycosidases"/>
    <property type="match status" value="1"/>
</dbReference>
<dbReference type="PANTHER" id="PTHR23421">
    <property type="entry name" value="BETA-GALACTOSIDASE RELATED"/>
    <property type="match status" value="1"/>
</dbReference>
<keyword evidence="5" id="KW-0378">Hydrolase</keyword>
<evidence type="ECO:0000256" key="3">
    <source>
        <dbReference type="ARBA" id="ARBA00012756"/>
    </source>
</evidence>
<accession>A0A4S4KTF5</accession>
<dbReference type="Proteomes" id="UP000309038">
    <property type="component" value="Unassembled WGS sequence"/>
</dbReference>
<evidence type="ECO:0000259" key="9">
    <source>
        <dbReference type="Pfam" id="PF10435"/>
    </source>
</evidence>
<gene>
    <name evidence="12" type="ORF">EW026_g1333</name>
</gene>
<comment type="catalytic activity">
    <reaction evidence="1">
        <text>Hydrolysis of terminal non-reducing beta-D-galactose residues in beta-D-galactosides.</text>
        <dbReference type="EC" id="3.2.1.23"/>
    </reaction>
</comment>
<feature type="domain" description="Beta-galactosidase" evidence="10">
    <location>
        <begin position="163"/>
        <end position="244"/>
    </location>
</feature>
<evidence type="ECO:0000313" key="12">
    <source>
        <dbReference type="EMBL" id="THH01318.1"/>
    </source>
</evidence>
<sequence>MQYKNNYAAQTSYQNLYMTYGGTNWGNLAEPTVYTSYDYGAPIREDRTLSSKYSEIKLQATFFLHSSPDFLVASRVGNGTVFAWATIGDIDYLVLYANVGHAIEAVVAGVTGTPKVSGSSTIQASAGPNNTLMITGTPSGISTINGGKTIIIIVDKPTALSFWNVQLPSVNATVYDKAPDVPSVFVFGPYLVRNATLSDSDSVLALHGDINSTTTIDVITPPSVKRLTWNGAPVNVQKSNLGTLRGTLPFSAQTPSLPSLKAAKWACTDSLPEIQAGFDDSEWITANKTSTARPYQPFSGKYVLYADEYGFHQGNTIARGHFTGNATGVQLSVQGGFNFGYSAWLNSKFLGSSQGTNQYSADGGQDLANDTWTFDPADLNAGDNVVTVVVDPTGLEEDYNGDDTFKTPRGVRGYELLGDSDFTEWKIQGNLGGENFPDKVRGPLNEGGLFVEREGAHLPGFSTSTSSWNQSSSCTPYTGISSAGIQAYRTTFSLNLPDGIDSPVALQIERTPTSSYRSVIYINGWQFGRFNSRDGPQEIFPLPEGILNHKGENELLFTLWSLGMRIVV</sequence>
<evidence type="ECO:0000259" key="10">
    <source>
        <dbReference type="Pfam" id="PF13363"/>
    </source>
</evidence>
<dbReference type="EMBL" id="SGPJ01000026">
    <property type="protein sequence ID" value="THH01318.1"/>
    <property type="molecule type" value="Genomic_DNA"/>
</dbReference>
<evidence type="ECO:0000256" key="6">
    <source>
        <dbReference type="ARBA" id="ARBA00023180"/>
    </source>
</evidence>
<feature type="domain" description="Beta-galactosidase jelly roll" evidence="11">
    <location>
        <begin position="278"/>
        <end position="395"/>
    </location>
</feature>
<dbReference type="Gene3D" id="2.60.390.10">
    <property type="entry name" value="Beta-galactosidase, domain 3"/>
    <property type="match status" value="1"/>
</dbReference>
<dbReference type="InterPro" id="IPR001944">
    <property type="entry name" value="Glycoside_Hdrlase_35"/>
</dbReference>
<dbReference type="Pfam" id="PF13363">
    <property type="entry name" value="BetaGal_dom3"/>
    <property type="match status" value="1"/>
</dbReference>
<dbReference type="GO" id="GO:0004565">
    <property type="term" value="F:beta-galactosidase activity"/>
    <property type="evidence" value="ECO:0007669"/>
    <property type="project" value="UniProtKB-EC"/>
</dbReference>
<dbReference type="SUPFAM" id="SSF51445">
    <property type="entry name" value="(Trans)glycosidases"/>
    <property type="match status" value="1"/>
</dbReference>
<comment type="caution">
    <text evidence="12">The sequence shown here is derived from an EMBL/GenBank/DDBJ whole genome shotgun (WGS) entry which is preliminary data.</text>
</comment>
<organism evidence="12 13">
    <name type="scientific">Hermanssonia centrifuga</name>
    <dbReference type="NCBI Taxonomy" id="98765"/>
    <lineage>
        <taxon>Eukaryota</taxon>
        <taxon>Fungi</taxon>
        <taxon>Dikarya</taxon>
        <taxon>Basidiomycota</taxon>
        <taxon>Agaricomycotina</taxon>
        <taxon>Agaricomycetes</taxon>
        <taxon>Polyporales</taxon>
        <taxon>Meruliaceae</taxon>
        <taxon>Hermanssonia</taxon>
    </lineage>
</organism>
<dbReference type="InterPro" id="IPR025972">
    <property type="entry name" value="BetaGal_dom3"/>
</dbReference>
<comment type="similarity">
    <text evidence="2">Belongs to the glycosyl hydrolase 35 family.</text>
</comment>
<proteinExistence type="inferred from homology"/>
<dbReference type="AlphaFoldDB" id="A0A4S4KTF5"/>
<evidence type="ECO:0000256" key="1">
    <source>
        <dbReference type="ARBA" id="ARBA00001412"/>
    </source>
</evidence>
<feature type="domain" description="Beta-galactosidase" evidence="9">
    <location>
        <begin position="81"/>
        <end position="162"/>
    </location>
</feature>
<dbReference type="PRINTS" id="PR00742">
    <property type="entry name" value="GLHYDRLASE35"/>
</dbReference>
<protein>
    <recommendedName>
        <fullName evidence="3">beta-galactosidase</fullName>
        <ecNumber evidence="3">3.2.1.23</ecNumber>
    </recommendedName>
</protein>
<dbReference type="InterPro" id="IPR031330">
    <property type="entry name" value="Gly_Hdrlase_35_cat"/>
</dbReference>
<keyword evidence="6" id="KW-0325">Glycoprotein</keyword>
<dbReference type="InterPro" id="IPR037110">
    <property type="entry name" value="Betagal_dom2_sf"/>
</dbReference>
<dbReference type="Gene3D" id="2.102.20.10">
    <property type="entry name" value="Beta-galactosidase, domain 2"/>
    <property type="match status" value="1"/>
</dbReference>
<dbReference type="SUPFAM" id="SSF49785">
    <property type="entry name" value="Galactose-binding domain-like"/>
    <property type="match status" value="2"/>
</dbReference>
<dbReference type="InterPro" id="IPR018954">
    <property type="entry name" value="Betagal_dom2"/>
</dbReference>
<keyword evidence="13" id="KW-1185">Reference proteome</keyword>
<dbReference type="Pfam" id="PF01301">
    <property type="entry name" value="Glyco_hydro_35"/>
    <property type="match status" value="1"/>
</dbReference>
<dbReference type="InterPro" id="IPR036833">
    <property type="entry name" value="BetaGal_dom3_sf"/>
</dbReference>
<feature type="domain" description="Beta-galactosidase jelly roll" evidence="11">
    <location>
        <begin position="450"/>
        <end position="563"/>
    </location>
</feature>
<evidence type="ECO:0000313" key="13">
    <source>
        <dbReference type="Proteomes" id="UP000309038"/>
    </source>
</evidence>
<dbReference type="Pfam" id="PF13364">
    <property type="entry name" value="BetaGal_ABD2"/>
    <property type="match status" value="2"/>
</dbReference>
<dbReference type="EC" id="3.2.1.23" evidence="3"/>
<feature type="domain" description="Glycoside hydrolase 35 catalytic" evidence="8">
    <location>
        <begin position="7"/>
        <end position="58"/>
    </location>
</feature>
<dbReference type="SUPFAM" id="SSF117100">
    <property type="entry name" value="Beta-galactosidase LacA, domain 3"/>
    <property type="match status" value="1"/>
</dbReference>
<evidence type="ECO:0000259" key="8">
    <source>
        <dbReference type="Pfam" id="PF01301"/>
    </source>
</evidence>
<dbReference type="GO" id="GO:0005975">
    <property type="term" value="P:carbohydrate metabolic process"/>
    <property type="evidence" value="ECO:0007669"/>
    <property type="project" value="InterPro"/>
</dbReference>
<evidence type="ECO:0000256" key="5">
    <source>
        <dbReference type="ARBA" id="ARBA00022801"/>
    </source>
</evidence>
<keyword evidence="4" id="KW-0732">Signal</keyword>
<evidence type="ECO:0000259" key="11">
    <source>
        <dbReference type="Pfam" id="PF13364"/>
    </source>
</evidence>
<keyword evidence="7" id="KW-0326">Glycosidase</keyword>